<evidence type="ECO:0000313" key="2">
    <source>
        <dbReference type="EMBL" id="VEB94670.1"/>
    </source>
</evidence>
<dbReference type="GO" id="GO:0009017">
    <property type="term" value="F:succinylglutamate desuccinylase activity"/>
    <property type="evidence" value="ECO:0007669"/>
    <property type="project" value="UniProtKB-EC"/>
</dbReference>
<gene>
    <name evidence="2" type="primary">astE_2</name>
    <name evidence="2" type="ORF">NCTC11075_05597</name>
</gene>
<evidence type="ECO:0000259" key="1">
    <source>
        <dbReference type="Pfam" id="PF04952"/>
    </source>
</evidence>
<dbReference type="AlphaFoldDB" id="A0A447UVD0"/>
<dbReference type="Proteomes" id="UP000270272">
    <property type="component" value="Chromosome"/>
</dbReference>
<accession>A0A447UVD0</accession>
<evidence type="ECO:0000313" key="3">
    <source>
        <dbReference type="Proteomes" id="UP000270272"/>
    </source>
</evidence>
<dbReference type="EC" id="3.5.1.96" evidence="2"/>
<proteinExistence type="predicted"/>
<dbReference type="Gene3D" id="2.40.50.630">
    <property type="match status" value="1"/>
</dbReference>
<dbReference type="Pfam" id="PF04952">
    <property type="entry name" value="AstE_AspA_hybrid"/>
    <property type="match status" value="1"/>
</dbReference>
<dbReference type="InterPro" id="IPR007036">
    <property type="entry name" value="Aste_AspA_hybrid_dom"/>
</dbReference>
<protein>
    <submittedName>
        <fullName evidence="2">Succinylglutamate desuccinylase</fullName>
        <ecNumber evidence="2">3.5.1.96</ecNumber>
    </submittedName>
</protein>
<dbReference type="EMBL" id="LR134204">
    <property type="protein sequence ID" value="VEB94670.1"/>
    <property type="molecule type" value="Genomic_DNA"/>
</dbReference>
<name>A0A447UVD0_CITKO</name>
<sequence length="50" mass="6086">MEGGTRPIRYRVVAQITRRSDAFVLCMDNQTLNFTPFKEERYWRRMAMSR</sequence>
<organism evidence="2 3">
    <name type="scientific">Citrobacter koseri</name>
    <name type="common">Citrobacter diversus</name>
    <dbReference type="NCBI Taxonomy" id="545"/>
    <lineage>
        <taxon>Bacteria</taxon>
        <taxon>Pseudomonadati</taxon>
        <taxon>Pseudomonadota</taxon>
        <taxon>Gammaproteobacteria</taxon>
        <taxon>Enterobacterales</taxon>
        <taxon>Enterobacteriaceae</taxon>
        <taxon>Citrobacter</taxon>
    </lineage>
</organism>
<keyword evidence="2" id="KW-0378">Hydrolase</keyword>
<feature type="domain" description="AstE/AspA barrel-sandwich hybrid" evidence="1">
    <location>
        <begin position="9"/>
        <end position="39"/>
    </location>
</feature>
<reference evidence="2 3" key="1">
    <citation type="submission" date="2018-12" db="EMBL/GenBank/DDBJ databases">
        <authorList>
            <consortium name="Pathogen Informatics"/>
        </authorList>
    </citation>
    <scope>NUCLEOTIDE SEQUENCE [LARGE SCALE GENOMIC DNA]</scope>
    <source>
        <strain evidence="2 3">NCTC11075</strain>
    </source>
</reference>